<comment type="caution">
    <text evidence="1">The sequence shown here is derived from an EMBL/GenBank/DDBJ whole genome shotgun (WGS) entry which is preliminary data.</text>
</comment>
<sequence>MKLFSQRGRLHSEEDWNVKRCQRRVSSLCCFRSSLSYRRETMNNPAEEEAASLWSHRKYIRCGTRMENIGRQSLTADLLWKYCSGIYTCIRGVKGVELYILFSSADPRADDVRLRLLTVKHRKSVCNRRLSTRFCTVIRTFMK</sequence>
<protein>
    <submittedName>
        <fullName evidence="1">Uncharacterized protein</fullName>
    </submittedName>
</protein>
<keyword evidence="2" id="KW-1185">Reference proteome</keyword>
<evidence type="ECO:0000313" key="2">
    <source>
        <dbReference type="Proteomes" id="UP000499080"/>
    </source>
</evidence>
<evidence type="ECO:0000313" key="1">
    <source>
        <dbReference type="EMBL" id="GBN76571.1"/>
    </source>
</evidence>
<dbReference type="Proteomes" id="UP000499080">
    <property type="component" value="Unassembled WGS sequence"/>
</dbReference>
<organism evidence="1 2">
    <name type="scientific">Araneus ventricosus</name>
    <name type="common">Orbweaver spider</name>
    <name type="synonym">Epeira ventricosa</name>
    <dbReference type="NCBI Taxonomy" id="182803"/>
    <lineage>
        <taxon>Eukaryota</taxon>
        <taxon>Metazoa</taxon>
        <taxon>Ecdysozoa</taxon>
        <taxon>Arthropoda</taxon>
        <taxon>Chelicerata</taxon>
        <taxon>Arachnida</taxon>
        <taxon>Araneae</taxon>
        <taxon>Araneomorphae</taxon>
        <taxon>Entelegynae</taxon>
        <taxon>Araneoidea</taxon>
        <taxon>Araneidae</taxon>
        <taxon>Araneus</taxon>
    </lineage>
</organism>
<dbReference type="AlphaFoldDB" id="A0A4Y2RLM7"/>
<accession>A0A4Y2RLM7</accession>
<proteinExistence type="predicted"/>
<dbReference type="EMBL" id="BGPR01017580">
    <property type="protein sequence ID" value="GBN76571.1"/>
    <property type="molecule type" value="Genomic_DNA"/>
</dbReference>
<gene>
    <name evidence="1" type="ORF">AVEN_187185_1</name>
</gene>
<name>A0A4Y2RLM7_ARAVE</name>
<reference evidence="1 2" key="1">
    <citation type="journal article" date="2019" name="Sci. Rep.">
        <title>Orb-weaving spider Araneus ventricosus genome elucidates the spidroin gene catalogue.</title>
        <authorList>
            <person name="Kono N."/>
            <person name="Nakamura H."/>
            <person name="Ohtoshi R."/>
            <person name="Moran D.A.P."/>
            <person name="Shinohara A."/>
            <person name="Yoshida Y."/>
            <person name="Fujiwara M."/>
            <person name="Mori M."/>
            <person name="Tomita M."/>
            <person name="Arakawa K."/>
        </authorList>
    </citation>
    <scope>NUCLEOTIDE SEQUENCE [LARGE SCALE GENOMIC DNA]</scope>
</reference>